<evidence type="ECO:0000256" key="1">
    <source>
        <dbReference type="ARBA" id="ARBA00022679"/>
    </source>
</evidence>
<dbReference type="GO" id="GO:0016740">
    <property type="term" value="F:transferase activity"/>
    <property type="evidence" value="ECO:0007669"/>
    <property type="project" value="UniProtKB-KW"/>
</dbReference>
<dbReference type="EMBL" id="CP011391">
    <property type="protein sequence ID" value="AMK53385.1"/>
    <property type="molecule type" value="Genomic_DNA"/>
</dbReference>
<evidence type="ECO:0000313" key="5">
    <source>
        <dbReference type="Proteomes" id="UP000069771"/>
    </source>
</evidence>
<keyword evidence="5" id="KW-1185">Reference proteome</keyword>
<dbReference type="GeneID" id="78477136"/>
<evidence type="ECO:0000259" key="2">
    <source>
        <dbReference type="PROSITE" id="PS51096"/>
    </source>
</evidence>
<feature type="domain" description="PTS EIIA type-4" evidence="2">
    <location>
        <begin position="1"/>
        <end position="125"/>
    </location>
</feature>
<dbReference type="GO" id="GO:0016020">
    <property type="term" value="C:membrane"/>
    <property type="evidence" value="ECO:0007669"/>
    <property type="project" value="InterPro"/>
</dbReference>
<dbReference type="STRING" id="1702221.AALO17_02510"/>
<dbReference type="SUPFAM" id="SSF53062">
    <property type="entry name" value="PTS system fructose IIA component-like"/>
    <property type="match status" value="1"/>
</dbReference>
<dbReference type="RefSeq" id="WP_067554431.1">
    <property type="nucleotide sequence ID" value="NZ_CAJTBG010000009.1"/>
</dbReference>
<evidence type="ECO:0000313" key="4">
    <source>
        <dbReference type="EMBL" id="OLU45450.1"/>
    </source>
</evidence>
<keyword evidence="1" id="KW-0808">Transferase</keyword>
<organism evidence="3 5">
    <name type="scientific">Faecalibaculum rodentium</name>
    <dbReference type="NCBI Taxonomy" id="1702221"/>
    <lineage>
        <taxon>Bacteria</taxon>
        <taxon>Bacillati</taxon>
        <taxon>Bacillota</taxon>
        <taxon>Erysipelotrichia</taxon>
        <taxon>Erysipelotrichales</taxon>
        <taxon>Erysipelotrichaceae</taxon>
        <taxon>Faecalibaculum</taxon>
    </lineage>
</organism>
<dbReference type="GO" id="GO:0009401">
    <property type="term" value="P:phosphoenolpyruvate-dependent sugar phosphotransferase system"/>
    <property type="evidence" value="ECO:0007669"/>
    <property type="project" value="InterPro"/>
</dbReference>
<dbReference type="PANTHER" id="PTHR33799:SF1">
    <property type="entry name" value="PTS SYSTEM MANNOSE-SPECIFIC EIIAB COMPONENT-RELATED"/>
    <property type="match status" value="1"/>
</dbReference>
<dbReference type="Gene3D" id="3.40.50.510">
    <property type="entry name" value="Phosphotransferase system, mannose-type IIA component"/>
    <property type="match status" value="1"/>
</dbReference>
<keyword evidence="3" id="KW-0813">Transport</keyword>
<dbReference type="EMBL" id="MPJZ01000050">
    <property type="protein sequence ID" value="OLU45450.1"/>
    <property type="molecule type" value="Genomic_DNA"/>
</dbReference>
<gene>
    <name evidence="3" type="ORF">AALO17_02510</name>
    <name evidence="4" type="ORF">BO223_04970</name>
</gene>
<sequence>MRNIILASHGEFSKGLKDSVSMIVGDLADPIRTYSLYPSCSPADYMEEMTKEILAHPEDEYVFLCDVKGGSVHSAVSRLCSHRNVVVYSGTNMNLVLDLLLSTPESLSGNTETQDRLIASGKDGIEVLDHSRLEAGEEEDF</sequence>
<dbReference type="InterPro" id="IPR004701">
    <property type="entry name" value="PTS_EIIA_man-typ"/>
</dbReference>
<dbReference type="InterPro" id="IPR051471">
    <property type="entry name" value="Bacterial_PTS_sugar_comp"/>
</dbReference>
<evidence type="ECO:0000313" key="6">
    <source>
        <dbReference type="Proteomes" id="UP000186758"/>
    </source>
</evidence>
<reference evidence="3 5" key="1">
    <citation type="journal article" date="2016" name="Gut Pathog.">
        <title>Whole genome sequencing of "Faecalibaculum rodentium" ALO17, isolated from C57BL/6J laboratory mouse feces.</title>
        <authorList>
            <person name="Lim S."/>
            <person name="Chang D.H."/>
            <person name="Ahn S."/>
            <person name="Kim B.C."/>
        </authorList>
    </citation>
    <scope>NUCLEOTIDE SEQUENCE [LARGE SCALE GENOMIC DNA]</scope>
    <source>
        <strain evidence="3 5">Alo17</strain>
    </source>
</reference>
<dbReference type="Pfam" id="PF03610">
    <property type="entry name" value="EIIA-man"/>
    <property type="match status" value="1"/>
</dbReference>
<keyword evidence="3" id="KW-0762">Sugar transport</keyword>
<dbReference type="Proteomes" id="UP000069771">
    <property type="component" value="Chromosome"/>
</dbReference>
<dbReference type="PANTHER" id="PTHR33799">
    <property type="entry name" value="PTS PERMEASE-RELATED-RELATED"/>
    <property type="match status" value="1"/>
</dbReference>
<protein>
    <submittedName>
        <fullName evidence="3">PTS sugar transporter subunit IIA</fullName>
    </submittedName>
</protein>
<name>A0A140DRV8_9FIRM</name>
<dbReference type="InterPro" id="IPR036662">
    <property type="entry name" value="PTS_EIIA_man-typ_sf"/>
</dbReference>
<dbReference type="Proteomes" id="UP000186758">
    <property type="component" value="Unassembled WGS sequence"/>
</dbReference>
<dbReference type="OrthoDB" id="6623712at2"/>
<dbReference type="AlphaFoldDB" id="A0A140DRV8"/>
<proteinExistence type="predicted"/>
<dbReference type="PROSITE" id="PS51096">
    <property type="entry name" value="PTS_EIIA_TYPE_4"/>
    <property type="match status" value="1"/>
</dbReference>
<accession>A0A140DRV8</accession>
<dbReference type="KEGG" id="fro:AALO17_02510"/>
<evidence type="ECO:0000313" key="3">
    <source>
        <dbReference type="EMBL" id="AMK53385.1"/>
    </source>
</evidence>
<reference evidence="4 6" key="2">
    <citation type="submission" date="2016-11" db="EMBL/GenBank/DDBJ databases">
        <title>Description of two novel members of the family Erysipelotrichaceae: Ileibacterium lipovorans gen. nov., sp. nov. and Dubosiella newyorkensis, gen. nov., sp. nov.</title>
        <authorList>
            <person name="Cox L.M."/>
            <person name="Sohn J."/>
            <person name="Tyrrell K.L."/>
            <person name="Citron D.M."/>
            <person name="Lawson P.A."/>
            <person name="Patel N.B."/>
            <person name="Iizumi T."/>
            <person name="Perez-Perez G.I."/>
            <person name="Goldstein E.J."/>
            <person name="Blaser M.J."/>
        </authorList>
    </citation>
    <scope>NUCLEOTIDE SEQUENCE [LARGE SCALE GENOMIC DNA]</scope>
    <source>
        <strain evidence="4 6">NYU-BL-K8</strain>
    </source>
</reference>